<sequence>MDRINERFEDISFDAGPISSRERNFIIFLEPDMIPKIEHRFEEYEKVSFAFLFFDDVYSSLRVCEKSVNNRNYNFMSDNSLEEHSNWDKKFIECLFYVQHVLLLLKLGIGMYDAQRVFKKPKFVSKQRLLLYKICENLSNAETLQLMESIPSISPEKYLEIFILRILSLENGLNLFISSLLSLNNPVINSLLEDIKEDSCSDNIKLTPTSKKLPRPANLSADEIYPIKDPNNVGLCFIINEVNIKGEQKRDGSTEDVSLLISTMKYFNINVKDFTDVPKKYFDDLGTIIDIHFKEKNYSVFFLIIMSHGKPDLATDGPSSLQFDQATQVRHKFRSHISDLLIAMSTVTGFKAFRDRKTGSWFVQALCKCMKEHENECLLSIITYTIREVKAQSVSLDKTCQIIQQPEFRSLLEKKLYLKPIINN</sequence>
<evidence type="ECO:0000313" key="5">
    <source>
        <dbReference type="EMBL" id="CAH1393917.1"/>
    </source>
</evidence>
<dbReference type="EMBL" id="OV725078">
    <property type="protein sequence ID" value="CAH1393917.1"/>
    <property type="molecule type" value="Genomic_DNA"/>
</dbReference>
<dbReference type="OrthoDB" id="6617157at2759"/>
<dbReference type="GO" id="GO:0005737">
    <property type="term" value="C:cytoplasm"/>
    <property type="evidence" value="ECO:0007669"/>
    <property type="project" value="TreeGrafter"/>
</dbReference>
<evidence type="ECO:0000313" key="6">
    <source>
        <dbReference type="Proteomes" id="UP001152798"/>
    </source>
</evidence>
<dbReference type="InterPro" id="IPR056259">
    <property type="entry name" value="Dredd_N"/>
</dbReference>
<dbReference type="Gene3D" id="3.30.70.1470">
    <property type="entry name" value="Caspase-like"/>
    <property type="match status" value="1"/>
</dbReference>
<dbReference type="InterPro" id="IPR002398">
    <property type="entry name" value="Pept_C14"/>
</dbReference>
<dbReference type="Proteomes" id="UP001152798">
    <property type="component" value="Chromosome 2"/>
</dbReference>
<dbReference type="Pfam" id="PF23725">
    <property type="entry name" value="Dredd_N"/>
    <property type="match status" value="1"/>
</dbReference>
<dbReference type="InterPro" id="IPR002138">
    <property type="entry name" value="Pept_C14_p10"/>
</dbReference>
<proteinExistence type="inferred from homology"/>
<dbReference type="GO" id="GO:0043525">
    <property type="term" value="P:positive regulation of neuron apoptotic process"/>
    <property type="evidence" value="ECO:0007669"/>
    <property type="project" value="TreeGrafter"/>
</dbReference>
<organism evidence="5 6">
    <name type="scientific">Nezara viridula</name>
    <name type="common">Southern green stink bug</name>
    <name type="synonym">Cimex viridulus</name>
    <dbReference type="NCBI Taxonomy" id="85310"/>
    <lineage>
        <taxon>Eukaryota</taxon>
        <taxon>Metazoa</taxon>
        <taxon>Ecdysozoa</taxon>
        <taxon>Arthropoda</taxon>
        <taxon>Hexapoda</taxon>
        <taxon>Insecta</taxon>
        <taxon>Pterygota</taxon>
        <taxon>Neoptera</taxon>
        <taxon>Paraneoptera</taxon>
        <taxon>Hemiptera</taxon>
        <taxon>Heteroptera</taxon>
        <taxon>Panheteroptera</taxon>
        <taxon>Pentatomomorpha</taxon>
        <taxon>Pentatomoidea</taxon>
        <taxon>Pentatomidae</taxon>
        <taxon>Pentatominae</taxon>
        <taxon>Nezara</taxon>
    </lineage>
</organism>
<evidence type="ECO:0008006" key="7">
    <source>
        <dbReference type="Google" id="ProtNLM"/>
    </source>
</evidence>
<dbReference type="PROSITE" id="PS50208">
    <property type="entry name" value="CASPASE_P20"/>
    <property type="match status" value="1"/>
</dbReference>
<dbReference type="Gene3D" id="3.40.50.1460">
    <property type="match status" value="1"/>
</dbReference>
<dbReference type="InterPro" id="IPR015917">
    <property type="entry name" value="Pept_C14A"/>
</dbReference>
<dbReference type="GO" id="GO:0006915">
    <property type="term" value="P:apoptotic process"/>
    <property type="evidence" value="ECO:0007669"/>
    <property type="project" value="TreeGrafter"/>
</dbReference>
<comment type="similarity">
    <text evidence="1 2">Belongs to the peptidase C14A family.</text>
</comment>
<dbReference type="SUPFAM" id="SSF52129">
    <property type="entry name" value="Caspase-like"/>
    <property type="match status" value="1"/>
</dbReference>
<dbReference type="AlphaFoldDB" id="A0A9P0H4K3"/>
<accession>A0A9P0H4K3</accession>
<feature type="domain" description="Caspase family p20" evidence="4">
    <location>
        <begin position="232"/>
        <end position="309"/>
    </location>
</feature>
<evidence type="ECO:0000259" key="3">
    <source>
        <dbReference type="PROSITE" id="PS50207"/>
    </source>
</evidence>
<evidence type="ECO:0000256" key="2">
    <source>
        <dbReference type="RuleBase" id="RU003971"/>
    </source>
</evidence>
<evidence type="ECO:0000259" key="4">
    <source>
        <dbReference type="PROSITE" id="PS50208"/>
    </source>
</evidence>
<dbReference type="InterPro" id="IPR029030">
    <property type="entry name" value="Caspase-like_dom_sf"/>
</dbReference>
<feature type="domain" description="Caspase family p10" evidence="3">
    <location>
        <begin position="338"/>
        <end position="420"/>
    </location>
</feature>
<dbReference type="GO" id="GO:0004197">
    <property type="term" value="F:cysteine-type endopeptidase activity"/>
    <property type="evidence" value="ECO:0007669"/>
    <property type="project" value="InterPro"/>
</dbReference>
<reference evidence="5" key="1">
    <citation type="submission" date="2022-01" db="EMBL/GenBank/DDBJ databases">
        <authorList>
            <person name="King R."/>
        </authorList>
    </citation>
    <scope>NUCLEOTIDE SEQUENCE</scope>
</reference>
<dbReference type="PROSITE" id="PS50207">
    <property type="entry name" value="CASPASE_P10"/>
    <property type="match status" value="1"/>
</dbReference>
<dbReference type="SMART" id="SM00115">
    <property type="entry name" value="CASc"/>
    <property type="match status" value="1"/>
</dbReference>
<evidence type="ECO:0000256" key="1">
    <source>
        <dbReference type="ARBA" id="ARBA00010134"/>
    </source>
</evidence>
<dbReference type="GO" id="GO:0006508">
    <property type="term" value="P:proteolysis"/>
    <property type="evidence" value="ECO:0007669"/>
    <property type="project" value="InterPro"/>
</dbReference>
<dbReference type="InterPro" id="IPR001309">
    <property type="entry name" value="Pept_C14_p20"/>
</dbReference>
<dbReference type="InterPro" id="IPR011600">
    <property type="entry name" value="Pept_C14_caspase"/>
</dbReference>
<dbReference type="PANTHER" id="PTHR10454">
    <property type="entry name" value="CASPASE"/>
    <property type="match status" value="1"/>
</dbReference>
<keyword evidence="6" id="KW-1185">Reference proteome</keyword>
<protein>
    <recommendedName>
        <fullName evidence="7">Caspase-8</fullName>
    </recommendedName>
</protein>
<dbReference type="PANTHER" id="PTHR10454:SF210">
    <property type="entry name" value="CASPASE-2"/>
    <property type="match status" value="1"/>
</dbReference>
<gene>
    <name evidence="5" type="ORF">NEZAVI_LOCUS4521</name>
</gene>
<dbReference type="Pfam" id="PF00656">
    <property type="entry name" value="Peptidase_C14"/>
    <property type="match status" value="1"/>
</dbReference>
<name>A0A9P0H4K3_NEZVI</name>